<accession>A0A9P6M9E4</accession>
<dbReference type="EMBL" id="JAAAHW010003608">
    <property type="protein sequence ID" value="KAF9982219.1"/>
    <property type="molecule type" value="Genomic_DNA"/>
</dbReference>
<feature type="compositionally biased region" description="Low complexity" evidence="1">
    <location>
        <begin position="9"/>
        <end position="25"/>
    </location>
</feature>
<sequence length="128" mass="14081">MSLFKSSKNKSASAATSPSATPRSSMQDQRPAPANKMTQEQALETLLRKTMADATFDGARGYVVTSSSRLSSPQKVIFTAALTSTKDHSHYINVIEHLGLRGNENENEQYLFHGNEDRMMGVTDVPFL</sequence>
<gene>
    <name evidence="2" type="ORF">BGZ65_003115</name>
</gene>
<dbReference type="AlphaFoldDB" id="A0A9P6M9E4"/>
<reference evidence="2" key="1">
    <citation type="journal article" date="2020" name="Fungal Divers.">
        <title>Resolving the Mortierellaceae phylogeny through synthesis of multi-gene phylogenetics and phylogenomics.</title>
        <authorList>
            <person name="Vandepol N."/>
            <person name="Liber J."/>
            <person name="Desiro A."/>
            <person name="Na H."/>
            <person name="Kennedy M."/>
            <person name="Barry K."/>
            <person name="Grigoriev I.V."/>
            <person name="Miller A.N."/>
            <person name="O'Donnell K."/>
            <person name="Stajich J.E."/>
            <person name="Bonito G."/>
        </authorList>
    </citation>
    <scope>NUCLEOTIDE SEQUENCE</scope>
    <source>
        <strain evidence="2">MES-2147</strain>
    </source>
</reference>
<evidence type="ECO:0000313" key="3">
    <source>
        <dbReference type="Proteomes" id="UP000749646"/>
    </source>
</evidence>
<organism evidence="2 3">
    <name type="scientific">Modicella reniformis</name>
    <dbReference type="NCBI Taxonomy" id="1440133"/>
    <lineage>
        <taxon>Eukaryota</taxon>
        <taxon>Fungi</taxon>
        <taxon>Fungi incertae sedis</taxon>
        <taxon>Mucoromycota</taxon>
        <taxon>Mortierellomycotina</taxon>
        <taxon>Mortierellomycetes</taxon>
        <taxon>Mortierellales</taxon>
        <taxon>Mortierellaceae</taxon>
        <taxon>Modicella</taxon>
    </lineage>
</organism>
<name>A0A9P6M9E4_9FUNG</name>
<comment type="caution">
    <text evidence="2">The sequence shown here is derived from an EMBL/GenBank/DDBJ whole genome shotgun (WGS) entry which is preliminary data.</text>
</comment>
<keyword evidence="3" id="KW-1185">Reference proteome</keyword>
<protein>
    <submittedName>
        <fullName evidence="2">Uncharacterized protein</fullName>
    </submittedName>
</protein>
<evidence type="ECO:0000256" key="1">
    <source>
        <dbReference type="SAM" id="MobiDB-lite"/>
    </source>
</evidence>
<proteinExistence type="predicted"/>
<evidence type="ECO:0000313" key="2">
    <source>
        <dbReference type="EMBL" id="KAF9982219.1"/>
    </source>
</evidence>
<feature type="region of interest" description="Disordered" evidence="1">
    <location>
        <begin position="1"/>
        <end position="39"/>
    </location>
</feature>
<dbReference type="Proteomes" id="UP000749646">
    <property type="component" value="Unassembled WGS sequence"/>
</dbReference>
<dbReference type="OrthoDB" id="2415394at2759"/>